<comment type="cofactor">
    <cofactor evidence="1">
        <name>Zn(2+)</name>
        <dbReference type="ChEBI" id="CHEBI:29105"/>
    </cofactor>
</comment>
<keyword evidence="2" id="KW-0645">Protease</keyword>
<evidence type="ECO:0008006" key="12">
    <source>
        <dbReference type="Google" id="ProtNLM"/>
    </source>
</evidence>
<dbReference type="SUPFAM" id="SSF55486">
    <property type="entry name" value="Metalloproteases ('zincins'), catalytic domain"/>
    <property type="match status" value="1"/>
</dbReference>
<evidence type="ECO:0000259" key="8">
    <source>
        <dbReference type="Pfam" id="PF01431"/>
    </source>
</evidence>
<proteinExistence type="predicted"/>
<sequence length="679" mass="78117">MEAETGSSMEIGKTANRGTRIALVVFVGVTLVLGIVLFLAASILSKVNLSVDPCDNFFRFACDGWIHSNPIPEDMPSYGIYPWLRRNVDLKLKALLEKSISRRRDTEAIQKAKILYSSCMNEKAIEKADAKPLLHILRHSPFRWPVLESNIGPEGVWSERKFSLLQTLATFRGQYSNSVFIRLYVSSDDKMSNEHILKYRDALYKFMVDTAVLLGANSSRAEHDMKSVLRLEIKIAEVSLHLKSFSFPSPYFNGDISCSLTVFFCLSLPQFDWLSYIKKVIDVRLYPELKDIGPSENVVVRVPQYFKDLFRILGSERKKTIANYLVWRMVYSRIPNLSRRFQYRWLEFSRVIQGTTTLLPQWDKCVNFIESTLPYVVGKMFVDVHFQEDKKEMMEELIEGVRWAFIDMLEKENEWMDAGTKRKAKEKARAVLAKVGYPEFIMNDTHINEDLKAIKFSESDYFGNVLQTRKYLAQTDFFWLRKAVPKTESLSYGAIGVIVGHEFTHGFDNNGRKYDKNGNLDPWWSMDSEEKFKEKTKCMINQYSNYYWKKAGLNVSTTAVKGTFNICTGGGKRKAIIAEGHLLYFSPQAYRKWINDKRQGVEEPLLPGIEFTNNQLFFMSYAHVSKTEEGASEIKCGTLACFLGQRVNGAVSNFEEFQKAFNCPSNSTMNRGAESCRLW</sequence>
<evidence type="ECO:0000256" key="5">
    <source>
        <dbReference type="ARBA" id="ARBA00022833"/>
    </source>
</evidence>
<keyword evidence="7" id="KW-0812">Transmembrane</keyword>
<organism evidence="10 11">
    <name type="scientific">Ovis ammon polii</name>
    <dbReference type="NCBI Taxonomy" id="230172"/>
    <lineage>
        <taxon>Eukaryota</taxon>
        <taxon>Metazoa</taxon>
        <taxon>Chordata</taxon>
        <taxon>Craniata</taxon>
        <taxon>Vertebrata</taxon>
        <taxon>Euteleostomi</taxon>
        <taxon>Mammalia</taxon>
        <taxon>Eutheria</taxon>
        <taxon>Laurasiatheria</taxon>
        <taxon>Artiodactyla</taxon>
        <taxon>Ruminantia</taxon>
        <taxon>Pecora</taxon>
        <taxon>Bovidae</taxon>
        <taxon>Caprinae</taxon>
        <taxon>Ovis</taxon>
    </lineage>
</organism>
<keyword evidence="5" id="KW-0862">Zinc</keyword>
<keyword evidence="7" id="KW-1133">Transmembrane helix</keyword>
<dbReference type="PRINTS" id="PR00786">
    <property type="entry name" value="NEPRILYSIN"/>
</dbReference>
<evidence type="ECO:0000256" key="7">
    <source>
        <dbReference type="SAM" id="Phobius"/>
    </source>
</evidence>
<dbReference type="PROSITE" id="PS51885">
    <property type="entry name" value="NEPRILYSIN"/>
    <property type="match status" value="1"/>
</dbReference>
<feature type="domain" description="Peptidase M13 C-terminal" evidence="8">
    <location>
        <begin position="487"/>
        <end position="672"/>
    </location>
</feature>
<dbReference type="Pfam" id="PF01431">
    <property type="entry name" value="Peptidase_M13"/>
    <property type="match status" value="1"/>
</dbReference>
<keyword evidence="4" id="KW-0378">Hydrolase</keyword>
<dbReference type="EMBL" id="JAKZEL010000003">
    <property type="protein sequence ID" value="KAI4545640.1"/>
    <property type="molecule type" value="Genomic_DNA"/>
</dbReference>
<evidence type="ECO:0000256" key="2">
    <source>
        <dbReference type="ARBA" id="ARBA00022670"/>
    </source>
</evidence>
<dbReference type="GO" id="GO:0016485">
    <property type="term" value="P:protein processing"/>
    <property type="evidence" value="ECO:0007669"/>
    <property type="project" value="TreeGrafter"/>
</dbReference>
<dbReference type="InterPro" id="IPR042089">
    <property type="entry name" value="Peptidase_M13_dom_2"/>
</dbReference>
<keyword evidence="6" id="KW-0482">Metalloprotease</keyword>
<dbReference type="InterPro" id="IPR000718">
    <property type="entry name" value="Peptidase_M13"/>
</dbReference>
<dbReference type="InterPro" id="IPR008753">
    <property type="entry name" value="Peptidase_M13_N"/>
</dbReference>
<dbReference type="PANTHER" id="PTHR11733">
    <property type="entry name" value="ZINC METALLOPROTEASE FAMILY M13 NEPRILYSIN-RELATED"/>
    <property type="match status" value="1"/>
</dbReference>
<evidence type="ECO:0000256" key="6">
    <source>
        <dbReference type="ARBA" id="ARBA00023049"/>
    </source>
</evidence>
<evidence type="ECO:0000259" key="9">
    <source>
        <dbReference type="Pfam" id="PF05649"/>
    </source>
</evidence>
<evidence type="ECO:0000256" key="4">
    <source>
        <dbReference type="ARBA" id="ARBA00022801"/>
    </source>
</evidence>
<dbReference type="InterPro" id="IPR018497">
    <property type="entry name" value="Peptidase_M13_C"/>
</dbReference>
<dbReference type="InterPro" id="IPR024079">
    <property type="entry name" value="MetalloPept_cat_dom_sf"/>
</dbReference>
<keyword evidence="11" id="KW-1185">Reference proteome</keyword>
<evidence type="ECO:0000256" key="1">
    <source>
        <dbReference type="ARBA" id="ARBA00001947"/>
    </source>
</evidence>
<dbReference type="PANTHER" id="PTHR11733:SF133">
    <property type="entry name" value="PHOSPHATE-REGULATING NEUTRAL ENDOPEPTIDASE PHEX"/>
    <property type="match status" value="1"/>
</dbReference>
<dbReference type="GO" id="GO:0004222">
    <property type="term" value="F:metalloendopeptidase activity"/>
    <property type="evidence" value="ECO:0007669"/>
    <property type="project" value="InterPro"/>
</dbReference>
<gene>
    <name evidence="10" type="ORF">MG293_005906</name>
</gene>
<feature type="transmembrane region" description="Helical" evidence="7">
    <location>
        <begin position="21"/>
        <end position="44"/>
    </location>
</feature>
<dbReference type="Gene3D" id="3.40.390.10">
    <property type="entry name" value="Collagenase (Catalytic Domain)"/>
    <property type="match status" value="2"/>
</dbReference>
<feature type="domain" description="Peptidase M13 N-terminal" evidence="9">
    <location>
        <begin position="53"/>
        <end position="438"/>
    </location>
</feature>
<dbReference type="Gene3D" id="1.10.1380.10">
    <property type="entry name" value="Neutral endopeptidase , domain2"/>
    <property type="match status" value="1"/>
</dbReference>
<keyword evidence="7" id="KW-0472">Membrane</keyword>
<dbReference type="Pfam" id="PF05649">
    <property type="entry name" value="Peptidase_M13_N"/>
    <property type="match status" value="1"/>
</dbReference>
<evidence type="ECO:0000256" key="3">
    <source>
        <dbReference type="ARBA" id="ARBA00022723"/>
    </source>
</evidence>
<protein>
    <recommendedName>
        <fullName evidence="12">Phosphate regulating endopeptidase homolog X-linked</fullName>
    </recommendedName>
</protein>
<dbReference type="GO" id="GO:0005886">
    <property type="term" value="C:plasma membrane"/>
    <property type="evidence" value="ECO:0007669"/>
    <property type="project" value="TreeGrafter"/>
</dbReference>
<keyword evidence="3" id="KW-0479">Metal-binding</keyword>
<dbReference type="AlphaFoldDB" id="A0AAD4UKE2"/>
<dbReference type="Proteomes" id="UP001214576">
    <property type="component" value="Unassembled WGS sequence"/>
</dbReference>
<evidence type="ECO:0000313" key="11">
    <source>
        <dbReference type="Proteomes" id="UP001214576"/>
    </source>
</evidence>
<dbReference type="CDD" id="cd08662">
    <property type="entry name" value="M13"/>
    <property type="match status" value="1"/>
</dbReference>
<evidence type="ECO:0000313" key="10">
    <source>
        <dbReference type="EMBL" id="KAI4545640.1"/>
    </source>
</evidence>
<comment type="caution">
    <text evidence="10">The sequence shown here is derived from an EMBL/GenBank/DDBJ whole genome shotgun (WGS) entry which is preliminary data.</text>
</comment>
<reference evidence="10" key="1">
    <citation type="submission" date="2022-03" db="EMBL/GenBank/DDBJ databases">
        <title>Genomic analyses of argali, domestic sheep and their hybrids provide insights into chromosomal evolution, heterosis and genetic basis of agronomic traits.</title>
        <authorList>
            <person name="Li M."/>
        </authorList>
    </citation>
    <scope>NUCLEOTIDE SEQUENCE</scope>
    <source>
        <strain evidence="10">CAU-MHL-2022a</strain>
        <tissue evidence="10">Skin</tissue>
    </source>
</reference>
<name>A0AAD4UKE2_OVIAM</name>
<dbReference type="GO" id="GO:0046872">
    <property type="term" value="F:metal ion binding"/>
    <property type="evidence" value="ECO:0007669"/>
    <property type="project" value="UniProtKB-KW"/>
</dbReference>
<accession>A0AAD4UKE2</accession>